<evidence type="ECO:0000256" key="1">
    <source>
        <dbReference type="ARBA" id="ARBA00008140"/>
    </source>
</evidence>
<dbReference type="InterPro" id="IPR008580">
    <property type="entry name" value="PPPDE_dom"/>
</dbReference>
<dbReference type="InterPro" id="IPR042266">
    <property type="entry name" value="PPPDE_sf"/>
</dbReference>
<dbReference type="PANTHER" id="PTHR12378">
    <property type="entry name" value="DESUMOYLATING ISOPEPTIDASE"/>
    <property type="match status" value="1"/>
</dbReference>
<dbReference type="PROSITE" id="PS51858">
    <property type="entry name" value="PPPDE"/>
    <property type="match status" value="1"/>
</dbReference>
<dbReference type="Pfam" id="PF05903">
    <property type="entry name" value="Peptidase_C97"/>
    <property type="match status" value="1"/>
</dbReference>
<feature type="domain" description="PPPDE" evidence="5">
    <location>
        <begin position="27"/>
        <end position="180"/>
    </location>
</feature>
<protein>
    <recommendedName>
        <fullName evidence="5">PPPDE domain-containing protein</fullName>
    </recommendedName>
</protein>
<dbReference type="PANTHER" id="PTHR12378:SF10">
    <property type="entry name" value="OS04G0548000 PROTEIN"/>
    <property type="match status" value="1"/>
</dbReference>
<accession>A0A218XT49</accession>
<organism evidence="6 7">
    <name type="scientific">Punica granatum</name>
    <name type="common">Pomegranate</name>
    <dbReference type="NCBI Taxonomy" id="22663"/>
    <lineage>
        <taxon>Eukaryota</taxon>
        <taxon>Viridiplantae</taxon>
        <taxon>Streptophyta</taxon>
        <taxon>Embryophyta</taxon>
        <taxon>Tracheophyta</taxon>
        <taxon>Spermatophyta</taxon>
        <taxon>Magnoliopsida</taxon>
        <taxon>eudicotyledons</taxon>
        <taxon>Gunneridae</taxon>
        <taxon>Pentapetalae</taxon>
        <taxon>rosids</taxon>
        <taxon>malvids</taxon>
        <taxon>Myrtales</taxon>
        <taxon>Lythraceae</taxon>
        <taxon>Punica</taxon>
    </lineage>
</organism>
<dbReference type="Proteomes" id="UP000197138">
    <property type="component" value="Unassembled WGS sequence"/>
</dbReference>
<dbReference type="EMBL" id="MTKT01000797">
    <property type="protein sequence ID" value="OWM88345.1"/>
    <property type="molecule type" value="Genomic_DNA"/>
</dbReference>
<proteinExistence type="inferred from homology"/>
<dbReference type="GO" id="GO:0016579">
    <property type="term" value="P:protein deubiquitination"/>
    <property type="evidence" value="ECO:0007669"/>
    <property type="project" value="TreeGrafter"/>
</dbReference>
<name>A0A218XT49_PUNGR</name>
<evidence type="ECO:0000256" key="2">
    <source>
        <dbReference type="ARBA" id="ARBA00022670"/>
    </source>
</evidence>
<reference evidence="7" key="1">
    <citation type="journal article" date="2017" name="Plant J.">
        <title>The pomegranate (Punica granatum L.) genome and the genomics of punicalagin biosynthesis.</title>
        <authorList>
            <person name="Qin G."/>
            <person name="Xu C."/>
            <person name="Ming R."/>
            <person name="Tang H."/>
            <person name="Guyot R."/>
            <person name="Kramer E.M."/>
            <person name="Hu Y."/>
            <person name="Yi X."/>
            <person name="Qi Y."/>
            <person name="Xu X."/>
            <person name="Gao Z."/>
            <person name="Pan H."/>
            <person name="Jian J."/>
            <person name="Tian Y."/>
            <person name="Yue Z."/>
            <person name="Xu Y."/>
        </authorList>
    </citation>
    <scope>NUCLEOTIDE SEQUENCE [LARGE SCALE GENOMIC DNA]</scope>
    <source>
        <strain evidence="7">cv. Dabenzi</strain>
    </source>
</reference>
<keyword evidence="2" id="KW-0645">Protease</keyword>
<dbReference type="SMART" id="SM01179">
    <property type="entry name" value="DUF862"/>
    <property type="match status" value="1"/>
</dbReference>
<gene>
    <name evidence="6" type="ORF">CDL15_Pgr003757</name>
</gene>
<dbReference type="GO" id="GO:0006508">
    <property type="term" value="P:proteolysis"/>
    <property type="evidence" value="ECO:0007669"/>
    <property type="project" value="UniProtKB-KW"/>
</dbReference>
<evidence type="ECO:0000313" key="7">
    <source>
        <dbReference type="Proteomes" id="UP000197138"/>
    </source>
</evidence>
<comment type="similarity">
    <text evidence="1">Belongs to the DeSI family.</text>
</comment>
<dbReference type="Gene3D" id="3.90.1720.30">
    <property type="entry name" value="PPPDE domains"/>
    <property type="match status" value="1"/>
</dbReference>
<keyword evidence="3" id="KW-0378">Hydrolase</keyword>
<evidence type="ECO:0000313" key="6">
    <source>
        <dbReference type="EMBL" id="OWM88345.1"/>
    </source>
</evidence>
<feature type="region of interest" description="Disordered" evidence="4">
    <location>
        <begin position="202"/>
        <end position="223"/>
    </location>
</feature>
<comment type="caution">
    <text evidence="6">The sequence shown here is derived from an EMBL/GenBank/DDBJ whole genome shotgun (WGS) entry which is preliminary data.</text>
</comment>
<evidence type="ECO:0000256" key="3">
    <source>
        <dbReference type="ARBA" id="ARBA00022801"/>
    </source>
</evidence>
<evidence type="ECO:0000259" key="5">
    <source>
        <dbReference type="PROSITE" id="PS51858"/>
    </source>
</evidence>
<dbReference type="GO" id="GO:0101005">
    <property type="term" value="F:deubiquitinase activity"/>
    <property type="evidence" value="ECO:0007669"/>
    <property type="project" value="TreeGrafter"/>
</dbReference>
<sequence>MRLFPVSSSAGSSSVSSPVKEEESNRTLLYLNVYDLTPINNYLYWFGLGIFHSGIEGERVAIAGISNRFASSIHGLEYGFGAHDYPTSGIFEVEPRSCPGFIFRRSVLLGSINMSRSQFRSFIEHISGKYHGDSYHLIAKNCNHFTEEVSMRLIGKHIPGWVNRLARLGSFCNCLLPQSIQVTAVRHLPDHPAFSDIISESSGSFASDNSGEDDPDHHLLKSPNGDVAFLQEKPIRLAKELM</sequence>
<dbReference type="AlphaFoldDB" id="A0A218XT49"/>
<evidence type="ECO:0000256" key="4">
    <source>
        <dbReference type="SAM" id="MobiDB-lite"/>
    </source>
</evidence>